<dbReference type="STRING" id="1137280.D777_01831"/>
<feature type="domain" description="Inhibitor I9" evidence="9">
    <location>
        <begin position="51"/>
        <end position="123"/>
    </location>
</feature>
<organism evidence="10 11">
    <name type="scientific">Marinobacter nitratireducens</name>
    <dbReference type="NCBI Taxonomy" id="1137280"/>
    <lineage>
        <taxon>Bacteria</taxon>
        <taxon>Pseudomonadati</taxon>
        <taxon>Pseudomonadota</taxon>
        <taxon>Gammaproteobacteria</taxon>
        <taxon>Pseudomonadales</taxon>
        <taxon>Marinobacteraceae</taxon>
        <taxon>Marinobacter</taxon>
    </lineage>
</organism>
<comment type="caution">
    <text evidence="10">The sequence shown here is derived from an EMBL/GenBank/DDBJ whole genome shotgun (WGS) entry which is preliminary data.</text>
</comment>
<accession>A0A072N2N6</accession>
<evidence type="ECO:0000256" key="7">
    <source>
        <dbReference type="SAM" id="SignalP"/>
    </source>
</evidence>
<dbReference type="PROSITE" id="PS00138">
    <property type="entry name" value="SUBTILASE_SER"/>
    <property type="match status" value="1"/>
</dbReference>
<feature type="signal peptide" evidence="7">
    <location>
        <begin position="1"/>
        <end position="23"/>
    </location>
</feature>
<dbReference type="PROSITE" id="PS51892">
    <property type="entry name" value="SUBTILASE"/>
    <property type="match status" value="1"/>
</dbReference>
<evidence type="ECO:0000256" key="5">
    <source>
        <dbReference type="PROSITE-ProRule" id="PRU01240"/>
    </source>
</evidence>
<name>A0A072N2N6_9GAMM</name>
<evidence type="ECO:0000256" key="1">
    <source>
        <dbReference type="ARBA" id="ARBA00011073"/>
    </source>
</evidence>
<reference evidence="10 11" key="1">
    <citation type="submission" date="2012-12" db="EMBL/GenBank/DDBJ databases">
        <title>Genome assembly of Marinobacter sp. AK21.</title>
        <authorList>
            <person name="Khatri I."/>
            <person name="Kumar R."/>
            <person name="Vaidya B."/>
            <person name="Subramanian S."/>
            <person name="Pinnaka A."/>
        </authorList>
    </citation>
    <scope>NUCLEOTIDE SEQUENCE [LARGE SCALE GENOMIC DNA]</scope>
    <source>
        <strain evidence="10 11">AK21</strain>
    </source>
</reference>
<dbReference type="InterPro" id="IPR050131">
    <property type="entry name" value="Peptidase_S8_subtilisin-like"/>
</dbReference>
<evidence type="ECO:0000313" key="10">
    <source>
        <dbReference type="EMBL" id="KEF31482.1"/>
    </source>
</evidence>
<dbReference type="Gene3D" id="3.30.70.80">
    <property type="entry name" value="Peptidase S8 propeptide/proteinase inhibitor I9"/>
    <property type="match status" value="1"/>
</dbReference>
<dbReference type="EMBL" id="ANIE01000005">
    <property type="protein sequence ID" value="KEF31482.1"/>
    <property type="molecule type" value="Genomic_DNA"/>
</dbReference>
<dbReference type="Gene3D" id="3.40.50.200">
    <property type="entry name" value="Peptidase S8/S53 domain"/>
    <property type="match status" value="1"/>
</dbReference>
<evidence type="ECO:0000313" key="11">
    <source>
        <dbReference type="Proteomes" id="UP000035057"/>
    </source>
</evidence>
<dbReference type="SUPFAM" id="SSF52743">
    <property type="entry name" value="Subtilisin-like"/>
    <property type="match status" value="1"/>
</dbReference>
<dbReference type="PANTHER" id="PTHR43806">
    <property type="entry name" value="PEPTIDASE S8"/>
    <property type="match status" value="1"/>
</dbReference>
<feature type="domain" description="Peptidase S8/S53" evidence="8">
    <location>
        <begin position="157"/>
        <end position="397"/>
    </location>
</feature>
<dbReference type="GO" id="GO:0005615">
    <property type="term" value="C:extracellular space"/>
    <property type="evidence" value="ECO:0007669"/>
    <property type="project" value="TreeGrafter"/>
</dbReference>
<proteinExistence type="inferred from homology"/>
<feature type="chain" id="PRO_5001680392" evidence="7">
    <location>
        <begin position="24"/>
        <end position="424"/>
    </location>
</feature>
<dbReference type="RefSeq" id="WP_227501713.1">
    <property type="nucleotide sequence ID" value="NZ_ANIE01000005.1"/>
</dbReference>
<comment type="similarity">
    <text evidence="1 5 6">Belongs to the peptidase S8 family.</text>
</comment>
<evidence type="ECO:0000256" key="3">
    <source>
        <dbReference type="ARBA" id="ARBA00022801"/>
    </source>
</evidence>
<evidence type="ECO:0000256" key="4">
    <source>
        <dbReference type="ARBA" id="ARBA00022825"/>
    </source>
</evidence>
<dbReference type="PROSITE" id="PS00136">
    <property type="entry name" value="SUBTILASE_ASP"/>
    <property type="match status" value="1"/>
</dbReference>
<sequence length="424" mass="42231">MKTKTLIASCLSACLLSPLSVQAGLFDGLSESDTTSVQESALQPGDVIAGRYIVTLSENLPAMIGVSGLRNSVEALLQGVGGGGIIHLYKTAMTGAAVSLTDQQALMLSALPGVLAVEPDRVLGTSAQQANATWGLDRSDQAFLPLDSSYDYPNQAGAGVTVYVIDTGLRSSHVEFSGRVGPGRNFAGSGSGLLGGLLPGLFGGGDVDPADTDDCNGHGTHVASTAVGTTYGIAKSASVVPVRVLNCSGAGSNADVIAGVDWVAANHAAPAVANMSLGGGNSSALDDAVEGAIAEGVAFVVAAGNSDQDACNGSPNRVPAAITVGSTTRADDRSSFSNYGACLDLFAPGSEITGAWIGDDTDTNTISGTSMASPHVAGAAALLLGANPSLSPEAVDAGLSGLATTNVLSDIESGSPNRLLRVPE</sequence>
<dbReference type="AlphaFoldDB" id="A0A072N2N6"/>
<dbReference type="InterPro" id="IPR023827">
    <property type="entry name" value="Peptidase_S8_Asp-AS"/>
</dbReference>
<dbReference type="InterPro" id="IPR034193">
    <property type="entry name" value="PCSK9_ProteinaseK-like"/>
</dbReference>
<keyword evidence="4 5" id="KW-0720">Serine protease</keyword>
<gene>
    <name evidence="10" type="ORF">D777_01831</name>
</gene>
<dbReference type="InterPro" id="IPR010259">
    <property type="entry name" value="S8pro/Inhibitor_I9"/>
</dbReference>
<dbReference type="PRINTS" id="PR00723">
    <property type="entry name" value="SUBTILISIN"/>
</dbReference>
<keyword evidence="3 5" id="KW-0378">Hydrolase</keyword>
<feature type="active site" description="Charge relay system" evidence="5">
    <location>
        <position position="370"/>
    </location>
</feature>
<dbReference type="GO" id="GO:0006508">
    <property type="term" value="P:proteolysis"/>
    <property type="evidence" value="ECO:0007669"/>
    <property type="project" value="UniProtKB-KW"/>
</dbReference>
<feature type="active site" description="Charge relay system" evidence="5">
    <location>
        <position position="218"/>
    </location>
</feature>
<keyword evidence="2 5" id="KW-0645">Protease</keyword>
<protein>
    <submittedName>
        <fullName evidence="10">Alkaline serine exoprotease A</fullName>
    </submittedName>
</protein>
<dbReference type="GO" id="GO:0004252">
    <property type="term" value="F:serine-type endopeptidase activity"/>
    <property type="evidence" value="ECO:0007669"/>
    <property type="project" value="UniProtKB-UniRule"/>
</dbReference>
<dbReference type="Pfam" id="PF00082">
    <property type="entry name" value="Peptidase_S8"/>
    <property type="match status" value="1"/>
</dbReference>
<dbReference type="SUPFAM" id="SSF54897">
    <property type="entry name" value="Protease propeptides/inhibitors"/>
    <property type="match status" value="1"/>
</dbReference>
<evidence type="ECO:0000259" key="9">
    <source>
        <dbReference type="Pfam" id="PF05922"/>
    </source>
</evidence>
<dbReference type="CDD" id="cd04077">
    <property type="entry name" value="Peptidases_S8_PCSK9_ProteinaseK_like"/>
    <property type="match status" value="1"/>
</dbReference>
<dbReference type="PROSITE" id="PS00137">
    <property type="entry name" value="SUBTILASE_HIS"/>
    <property type="match status" value="1"/>
</dbReference>
<dbReference type="PATRIC" id="fig|1137280.3.peg.1647"/>
<feature type="active site" description="Charge relay system" evidence="5">
    <location>
        <position position="166"/>
    </location>
</feature>
<dbReference type="InterPro" id="IPR022398">
    <property type="entry name" value="Peptidase_S8_His-AS"/>
</dbReference>
<evidence type="ECO:0000256" key="6">
    <source>
        <dbReference type="RuleBase" id="RU003355"/>
    </source>
</evidence>
<dbReference type="FunFam" id="3.40.50.200:FF:000014">
    <property type="entry name" value="Proteinase K"/>
    <property type="match status" value="1"/>
</dbReference>
<dbReference type="InterPro" id="IPR023828">
    <property type="entry name" value="Peptidase_S8_Ser-AS"/>
</dbReference>
<dbReference type="PANTHER" id="PTHR43806:SF11">
    <property type="entry name" value="CEREVISIN-RELATED"/>
    <property type="match status" value="1"/>
</dbReference>
<dbReference type="InterPro" id="IPR036852">
    <property type="entry name" value="Peptidase_S8/S53_dom_sf"/>
</dbReference>
<dbReference type="InterPro" id="IPR015500">
    <property type="entry name" value="Peptidase_S8_subtilisin-rel"/>
</dbReference>
<dbReference type="Pfam" id="PF05922">
    <property type="entry name" value="Inhibitor_I9"/>
    <property type="match status" value="1"/>
</dbReference>
<evidence type="ECO:0000256" key="2">
    <source>
        <dbReference type="ARBA" id="ARBA00022670"/>
    </source>
</evidence>
<dbReference type="InterPro" id="IPR037045">
    <property type="entry name" value="S8pro/Inhibitor_I9_sf"/>
</dbReference>
<dbReference type="Proteomes" id="UP000035057">
    <property type="component" value="Unassembled WGS sequence"/>
</dbReference>
<keyword evidence="7" id="KW-0732">Signal</keyword>
<dbReference type="InterPro" id="IPR000209">
    <property type="entry name" value="Peptidase_S8/S53_dom"/>
</dbReference>
<evidence type="ECO:0000259" key="8">
    <source>
        <dbReference type="Pfam" id="PF00082"/>
    </source>
</evidence>
<keyword evidence="11" id="KW-1185">Reference proteome</keyword>